<comment type="catalytic activity">
    <reaction evidence="1">
        <text>Hydrolysis of terminal non-reducing alpha-L-rhamnose residues in alpha-L-rhamnosides.</text>
        <dbReference type="EC" id="3.2.1.40"/>
    </reaction>
</comment>
<keyword evidence="3" id="KW-0378">Hydrolase</keyword>
<dbReference type="AlphaFoldDB" id="A0A2U1B3W8"/>
<feature type="domain" description="Bacterial alpha-L-rhamnosidase N-terminal" evidence="5">
    <location>
        <begin position="30"/>
        <end position="196"/>
    </location>
</feature>
<dbReference type="SUPFAM" id="SSF48208">
    <property type="entry name" value="Six-hairpin glycosidases"/>
    <property type="match status" value="1"/>
</dbReference>
<dbReference type="Gene3D" id="2.60.120.260">
    <property type="entry name" value="Galactose-binding domain-like"/>
    <property type="match status" value="2"/>
</dbReference>
<organism evidence="8 9">
    <name type="scientific">Victivallis vadensis</name>
    <dbReference type="NCBI Taxonomy" id="172901"/>
    <lineage>
        <taxon>Bacteria</taxon>
        <taxon>Pseudomonadati</taxon>
        <taxon>Lentisphaerota</taxon>
        <taxon>Lentisphaeria</taxon>
        <taxon>Victivallales</taxon>
        <taxon>Victivallaceae</taxon>
        <taxon>Victivallis</taxon>
    </lineage>
</organism>
<proteinExistence type="predicted"/>
<dbReference type="OrthoDB" id="9766741at2"/>
<name>A0A2U1B3W8_9BACT</name>
<dbReference type="InterPro" id="IPR035396">
    <property type="entry name" value="Bac_rhamnosid6H"/>
</dbReference>
<dbReference type="InterPro" id="IPR035398">
    <property type="entry name" value="Bac_rhamnosid_C"/>
</dbReference>
<dbReference type="RefSeq" id="WP_116883532.1">
    <property type="nucleotide sequence ID" value="NZ_CABMMC010000072.1"/>
</dbReference>
<dbReference type="Pfam" id="PF05592">
    <property type="entry name" value="Bac_rhamnosid"/>
    <property type="match status" value="1"/>
</dbReference>
<feature type="domain" description="Alpha-L-rhamnosidase C-terminal" evidence="7">
    <location>
        <begin position="644"/>
        <end position="705"/>
    </location>
</feature>
<comment type="caution">
    <text evidence="8">The sequence shown here is derived from an EMBL/GenBank/DDBJ whole genome shotgun (WGS) entry which is preliminary data.</text>
</comment>
<dbReference type="GeneID" id="78294837"/>
<dbReference type="Gene3D" id="1.50.10.10">
    <property type="match status" value="1"/>
</dbReference>
<dbReference type="InterPro" id="IPR012341">
    <property type="entry name" value="6hp_glycosidase-like_sf"/>
</dbReference>
<dbReference type="InterPro" id="IPR008902">
    <property type="entry name" value="Rhamnosid_concanavalin"/>
</dbReference>
<evidence type="ECO:0000259" key="7">
    <source>
        <dbReference type="Pfam" id="PF17390"/>
    </source>
</evidence>
<evidence type="ECO:0000256" key="2">
    <source>
        <dbReference type="ARBA" id="ARBA00012652"/>
    </source>
</evidence>
<dbReference type="Pfam" id="PF17389">
    <property type="entry name" value="Bac_rhamnosid6H"/>
    <property type="match status" value="1"/>
</dbReference>
<evidence type="ECO:0000256" key="3">
    <source>
        <dbReference type="ARBA" id="ARBA00022801"/>
    </source>
</evidence>
<dbReference type="Proteomes" id="UP000245959">
    <property type="component" value="Unassembled WGS sequence"/>
</dbReference>
<accession>A0A2U1B3W8</accession>
<dbReference type="InterPro" id="IPR008928">
    <property type="entry name" value="6-hairpin_glycosidase_sf"/>
</dbReference>
<evidence type="ECO:0000259" key="4">
    <source>
        <dbReference type="Pfam" id="PF05592"/>
    </source>
</evidence>
<dbReference type="GO" id="GO:0005975">
    <property type="term" value="P:carbohydrate metabolic process"/>
    <property type="evidence" value="ECO:0007669"/>
    <property type="project" value="InterPro"/>
</dbReference>
<dbReference type="Pfam" id="PF17390">
    <property type="entry name" value="Bac_rhamnosid_C"/>
    <property type="match status" value="1"/>
</dbReference>
<evidence type="ECO:0000259" key="5">
    <source>
        <dbReference type="Pfam" id="PF08531"/>
    </source>
</evidence>
<gene>
    <name evidence="8" type="ORF">C8D82_10933</name>
</gene>
<evidence type="ECO:0000259" key="6">
    <source>
        <dbReference type="Pfam" id="PF17389"/>
    </source>
</evidence>
<dbReference type="PANTHER" id="PTHR33307:SF6">
    <property type="entry name" value="ALPHA-RHAMNOSIDASE (EUROFUNG)-RELATED"/>
    <property type="match status" value="1"/>
</dbReference>
<dbReference type="EMBL" id="QEKH01000009">
    <property type="protein sequence ID" value="PVY43348.1"/>
    <property type="molecule type" value="Genomic_DNA"/>
</dbReference>
<dbReference type="PANTHER" id="PTHR33307">
    <property type="entry name" value="ALPHA-RHAMNOSIDASE (EUROFUNG)"/>
    <property type="match status" value="1"/>
</dbReference>
<protein>
    <recommendedName>
        <fullName evidence="2">alpha-L-rhamnosidase</fullName>
        <ecNumber evidence="2">3.2.1.40</ecNumber>
    </recommendedName>
</protein>
<evidence type="ECO:0000313" key="8">
    <source>
        <dbReference type="EMBL" id="PVY43348.1"/>
    </source>
</evidence>
<feature type="domain" description="Alpha-L-rhamnosidase six-hairpin glycosidase" evidence="6">
    <location>
        <begin position="313"/>
        <end position="636"/>
    </location>
</feature>
<evidence type="ECO:0000256" key="1">
    <source>
        <dbReference type="ARBA" id="ARBA00001445"/>
    </source>
</evidence>
<dbReference type="InterPro" id="IPR013737">
    <property type="entry name" value="Bac_rhamnosid_N"/>
</dbReference>
<dbReference type="Gene3D" id="2.60.420.10">
    <property type="entry name" value="Maltose phosphorylase, domain 3"/>
    <property type="match status" value="1"/>
</dbReference>
<reference evidence="8 9" key="1">
    <citation type="submission" date="2018-04" db="EMBL/GenBank/DDBJ databases">
        <title>Genomic Encyclopedia of Type Strains, Phase IV (KMG-IV): sequencing the most valuable type-strain genomes for metagenomic binning, comparative biology and taxonomic classification.</title>
        <authorList>
            <person name="Goeker M."/>
        </authorList>
    </citation>
    <scope>NUCLEOTIDE SEQUENCE [LARGE SCALE GENOMIC DNA]</scope>
    <source>
        <strain evidence="8 9">DSM 14823</strain>
    </source>
</reference>
<dbReference type="EC" id="3.2.1.40" evidence="2"/>
<keyword evidence="9" id="KW-1185">Reference proteome</keyword>
<dbReference type="Pfam" id="PF08531">
    <property type="entry name" value="Bac_rhamnosid_N"/>
    <property type="match status" value="1"/>
</dbReference>
<dbReference type="GO" id="GO:0030596">
    <property type="term" value="F:alpha-L-rhamnosidase activity"/>
    <property type="evidence" value="ECO:0007669"/>
    <property type="project" value="UniProtKB-EC"/>
</dbReference>
<feature type="domain" description="Alpha-L-rhamnosidase concanavalin-like" evidence="4">
    <location>
        <begin position="206"/>
        <end position="306"/>
    </location>
</feature>
<sequence>MDFNHVKWIGSGVTGGAPHFRAEFQLSALSPAVLLISGVGFYELYLNGRRVGDQVLDPIVTVYDRRVRFVRHDVTEYLKPGLNTVGVILGTGWFNCPAKDVWNFDHATWLDKCKFALKLYIGGELRLTTSARSWLCTASGPITFDSLRNGEYYDARLELPGWCENGFDASGWESPLELAPPGGILEEQTSPPCKVMRRIEPVTLTKLPDGAIIADFGVNLTGWCRIRVRGRAGQAVELRYGERLFADGHVDKEHIGKFVLSGENQFDRYILKGGGAEEWAPRFTFHGFQYCQIDTDAELEAVTAEFVYTSFAQIGSVESSAAEFNQLLQATGETYRGNFVGIPSDCPHREKNGWTGDTQLACETGLCCFDAATSLEQWLDTLADCQRPSGQLPGIAPTSGWGYNWGSGPAWDAALFVIPETIYLYTGRRRAFETHFGAMLRYLDYAFDRATDDLVCFGLGDWNHVDPARMAPAELTDSFYLYCCTRLAAKFARRLNRPVAAELEARAARVRDAVNRRYYNGDGSYAHDEMTSLGGALFHGVAPETERAVIAARLDRIVREHRYIPDFGILGSKAVPRALADAGYVETAYRMFTQPEYPGWIHWLRQGATTLWGNWHGEASRNHIMFGDVAAWSFRYLGGLAPDEDAPGFSKVTLRPNPVPQLEFFNMCHETPRGRIEVRWTNRDGEFRVDAKAPEGVECKLELPEK</sequence>
<dbReference type="InterPro" id="IPR016007">
    <property type="entry name" value="Alpha_rhamnosid"/>
</dbReference>
<evidence type="ECO:0000313" key="9">
    <source>
        <dbReference type="Proteomes" id="UP000245959"/>
    </source>
</evidence>